<feature type="transmembrane region" description="Helical" evidence="3">
    <location>
        <begin position="27"/>
        <end position="45"/>
    </location>
</feature>
<dbReference type="SMART" id="SM00244">
    <property type="entry name" value="PHB"/>
    <property type="match status" value="1"/>
</dbReference>
<dbReference type="PANTHER" id="PTHR23222:SF1">
    <property type="entry name" value="PROHIBITIN-2"/>
    <property type="match status" value="1"/>
</dbReference>
<organism evidence="5 6">
    <name type="scientific">Azospirillum doebereinerae</name>
    <dbReference type="NCBI Taxonomy" id="92933"/>
    <lineage>
        <taxon>Bacteria</taxon>
        <taxon>Pseudomonadati</taxon>
        <taxon>Pseudomonadota</taxon>
        <taxon>Alphaproteobacteria</taxon>
        <taxon>Rhodospirillales</taxon>
        <taxon>Azospirillaceae</taxon>
        <taxon>Azospirillum</taxon>
    </lineage>
</organism>
<evidence type="ECO:0000256" key="3">
    <source>
        <dbReference type="SAM" id="Phobius"/>
    </source>
</evidence>
<keyword evidence="3" id="KW-1133">Transmembrane helix</keyword>
<dbReference type="GO" id="GO:0016020">
    <property type="term" value="C:membrane"/>
    <property type="evidence" value="ECO:0007669"/>
    <property type="project" value="UniProtKB-SubCell"/>
</dbReference>
<dbReference type="EMBL" id="RZIJ01000011">
    <property type="protein sequence ID" value="RUQ69742.1"/>
    <property type="molecule type" value="Genomic_DNA"/>
</dbReference>
<dbReference type="Pfam" id="PF01145">
    <property type="entry name" value="Band_7"/>
    <property type="match status" value="1"/>
</dbReference>
<dbReference type="Gene3D" id="3.30.479.30">
    <property type="entry name" value="Band 7 domain"/>
    <property type="match status" value="1"/>
</dbReference>
<keyword evidence="2 3" id="KW-0472">Membrane</keyword>
<keyword evidence="6" id="KW-1185">Reference proteome</keyword>
<protein>
    <submittedName>
        <fullName evidence="5">Prohibitin family protein</fullName>
    </submittedName>
</protein>
<dbReference type="InterPro" id="IPR000163">
    <property type="entry name" value="Prohibitin"/>
</dbReference>
<reference evidence="5 6" key="1">
    <citation type="submission" date="2018-12" db="EMBL/GenBank/DDBJ databases">
        <authorList>
            <person name="Yang Y."/>
        </authorList>
    </citation>
    <scope>NUCLEOTIDE SEQUENCE [LARGE SCALE GENOMIC DNA]</scope>
    <source>
        <strain evidence="5 6">GSF71</strain>
    </source>
</reference>
<dbReference type="Proteomes" id="UP000280346">
    <property type="component" value="Unassembled WGS sequence"/>
</dbReference>
<feature type="domain" description="Band 7" evidence="4">
    <location>
        <begin position="47"/>
        <end position="209"/>
    </location>
</feature>
<accession>A0A3S0VHN6</accession>
<evidence type="ECO:0000256" key="1">
    <source>
        <dbReference type="ARBA" id="ARBA00004167"/>
    </source>
</evidence>
<evidence type="ECO:0000256" key="2">
    <source>
        <dbReference type="ARBA" id="ARBA00023136"/>
    </source>
</evidence>
<dbReference type="GO" id="GO:0007005">
    <property type="term" value="P:mitochondrion organization"/>
    <property type="evidence" value="ECO:0007669"/>
    <property type="project" value="TreeGrafter"/>
</dbReference>
<dbReference type="AlphaFoldDB" id="A0A3S0VHN6"/>
<dbReference type="CDD" id="cd03401">
    <property type="entry name" value="SPFH_prohibitin"/>
    <property type="match status" value="1"/>
</dbReference>
<evidence type="ECO:0000313" key="5">
    <source>
        <dbReference type="EMBL" id="RUQ69742.1"/>
    </source>
</evidence>
<comment type="caution">
    <text evidence="5">The sequence shown here is derived from an EMBL/GenBank/DDBJ whole genome shotgun (WGS) entry which is preliminary data.</text>
</comment>
<dbReference type="InterPro" id="IPR001107">
    <property type="entry name" value="Band_7"/>
</dbReference>
<gene>
    <name evidence="5" type="ORF">EJ913_15375</name>
</gene>
<dbReference type="OrthoDB" id="9792660at2"/>
<comment type="subcellular location">
    <subcellularLocation>
        <location evidence="1">Membrane</location>
        <topology evidence="1">Single-pass membrane protein</topology>
    </subcellularLocation>
</comment>
<sequence>MAQASVTRGTGASKDDEASESWLRRKAPTLLIFLLCLIIVAAVLWPRMVVGIGSGEAGVLFRWFSGTDRTKVYGEGVHLVFPWDSMTVYDIRLQTQEREYTLLTRAGLPLTLRVAIRYQPDLRTLPQLHVAIGPNYLDKVVFPETEAVLRRHVGQYDPEEVYTSKRGFLEAVMMSSLAEAERRFVIIDDVLVKSIDLPQGLREEVERKLVLQEQEKAYVHRLGIERKEAERKEIEAAGIAAYQATLTKTLTPDLLRWQGIQTTRDLATSPNTKTIIVGAGKDGLPLLLGNDR</sequence>
<evidence type="ECO:0000313" key="6">
    <source>
        <dbReference type="Proteomes" id="UP000280346"/>
    </source>
</evidence>
<dbReference type="SUPFAM" id="SSF117892">
    <property type="entry name" value="Band 7/SPFH domain"/>
    <property type="match status" value="1"/>
</dbReference>
<proteinExistence type="predicted"/>
<evidence type="ECO:0000259" key="4">
    <source>
        <dbReference type="SMART" id="SM00244"/>
    </source>
</evidence>
<keyword evidence="3" id="KW-0812">Transmembrane</keyword>
<dbReference type="InterPro" id="IPR036013">
    <property type="entry name" value="Band_7/SPFH_dom_sf"/>
</dbReference>
<dbReference type="PANTHER" id="PTHR23222">
    <property type="entry name" value="PROHIBITIN"/>
    <property type="match status" value="1"/>
</dbReference>
<name>A0A3S0VHN6_9PROT</name>